<evidence type="ECO:0000256" key="2">
    <source>
        <dbReference type="SAM" id="MobiDB-lite"/>
    </source>
</evidence>
<accession>A0A1B8Y623</accession>
<reference evidence="3" key="3">
    <citation type="submission" date="2016-05" db="EMBL/GenBank/DDBJ databases">
        <title>WGS assembly of Xenopus tropicalis.</title>
        <authorList>
            <person name="Sessions A."/>
            <person name="Jenkins J."/>
            <person name="Mitros T."/>
            <person name="Lyons J.T."/>
            <person name="Dichmann D.S."/>
            <person name="Robert J."/>
            <person name="Harland R.M."/>
            <person name="Rokhsar D.S."/>
        </authorList>
    </citation>
    <scope>NUCLEOTIDE SEQUENCE</scope>
    <source>
        <strain evidence="3">Nigerian</strain>
    </source>
</reference>
<feature type="region of interest" description="Disordered" evidence="2">
    <location>
        <begin position="134"/>
        <end position="164"/>
    </location>
</feature>
<keyword evidence="1" id="KW-0175">Coiled coil</keyword>
<feature type="non-terminal residue" evidence="3">
    <location>
        <position position="349"/>
    </location>
</feature>
<protein>
    <submittedName>
        <fullName evidence="3">Uncharacterized protein</fullName>
    </submittedName>
</protein>
<feature type="region of interest" description="Disordered" evidence="2">
    <location>
        <begin position="294"/>
        <end position="349"/>
    </location>
</feature>
<feature type="compositionally biased region" description="Basic residues" evidence="2">
    <location>
        <begin position="144"/>
        <end position="157"/>
    </location>
</feature>
<reference evidence="3" key="2">
    <citation type="journal article" date="2010" name="Science">
        <title>The genome of the Western clawed frog Xenopus tropicalis.</title>
        <authorList>
            <person name="Hellsten U."/>
            <person name="Harland R.M."/>
            <person name="Gilchrist M.J."/>
            <person name="Hendrix D."/>
            <person name="Jurka J."/>
            <person name="Kapitonov V."/>
            <person name="Ovcharenko I."/>
            <person name="Putnam N.H."/>
            <person name="Shu S."/>
            <person name="Taher L."/>
            <person name="Blitz I.L."/>
            <person name="Blumberg B."/>
            <person name="Dichmann D.S."/>
            <person name="Dubchak I."/>
            <person name="Amaya E."/>
            <person name="Detter J.C."/>
            <person name="Fletcher R."/>
            <person name="Gerhard D.S."/>
            <person name="Goodstein D."/>
            <person name="Graves T."/>
            <person name="Grigoriev I.V."/>
            <person name="Grimwood J."/>
            <person name="Kawashima T."/>
            <person name="Lindquist E."/>
            <person name="Lucas S.M."/>
            <person name="Mead P.E."/>
            <person name="Mitros T."/>
            <person name="Ogino H."/>
            <person name="Ohta Y."/>
            <person name="Poliakov A.V."/>
            <person name="Pollet N."/>
            <person name="Robert J."/>
            <person name="Salamov A."/>
            <person name="Sater A.K."/>
            <person name="Schmutz J."/>
            <person name="Terry A."/>
            <person name="Vize P.D."/>
            <person name="Warren W.C."/>
            <person name="Wells D."/>
            <person name="Wills A."/>
            <person name="Wilson R.K."/>
            <person name="Zimmerman L.B."/>
            <person name="Zorn A.M."/>
            <person name="Grainger R."/>
            <person name="Grammer T."/>
            <person name="Khokha M.K."/>
            <person name="Richardson P.M."/>
            <person name="Rokhsar D.S."/>
        </authorList>
    </citation>
    <scope>NUCLEOTIDE SEQUENCE [LARGE SCALE GENOMIC DNA]</scope>
    <source>
        <strain evidence="3">Nigerian</strain>
    </source>
</reference>
<evidence type="ECO:0000313" key="3">
    <source>
        <dbReference type="EMBL" id="OCA18409.1"/>
    </source>
</evidence>
<sequence length="349" mass="39174">MADTLLQEEGADNLTEASVKPKRVTKLSWKSKENFEITMEEFSVDLAHRWERTVHYMSEVTQPSQRVLQLEGALLRFKSVYETYQKLCTKYMSFLKSTNTEESLEELKRFEHLNQERSKKVSETKANVEARITQLQETASHRSTSTRHSKRSSRSSHSRSSTLSELIRARAEVEAAKVRAAFADKKAEMEAEAACKKAEMEAEAARKKAEMEAEAARKKAEIEVLDRKCDQATAEAKLRVLEQAVGSDLDSVSMANSEDAMERTKNYVLNQNSNFSATSEAPDDTYTPLRHQLSENIVTTQDLKPSGPSAHQDGPSSHTSPHKPQTIKYQSVNPGVNILAKLPSPLPVT</sequence>
<evidence type="ECO:0000256" key="1">
    <source>
        <dbReference type="SAM" id="Coils"/>
    </source>
</evidence>
<name>A0A1B8Y623_XENTR</name>
<dbReference type="EMBL" id="KV460419">
    <property type="protein sequence ID" value="OCA18409.1"/>
    <property type="molecule type" value="Genomic_DNA"/>
</dbReference>
<dbReference type="AlphaFoldDB" id="A0A1B8Y623"/>
<reference evidence="3" key="1">
    <citation type="submission" date="2009-11" db="EMBL/GenBank/DDBJ databases">
        <authorList>
            <consortium name="US DOE Joint Genome Institute (JGI-PGF)"/>
            <person name="Ottilar R."/>
            <person name="Schmutz J."/>
            <person name="Salamov A."/>
            <person name="Cheng J.F."/>
            <person name="Lucas S."/>
            <person name="Pitluck S."/>
            <person name="Gundlach H."/>
            <person name="Guo Y."/>
            <person name="Haberer G."/>
            <person name="Nasrallah J."/>
            <person name="Mayer K.F.X."/>
            <person name="van de Peer Y."/>
            <person name="Weigel D."/>
            <person name="Grigoriev I.V."/>
        </authorList>
    </citation>
    <scope>NUCLEOTIDE SEQUENCE</scope>
    <source>
        <strain evidence="3">Nigerian</strain>
    </source>
</reference>
<feature type="coiled-coil region" evidence="1">
    <location>
        <begin position="186"/>
        <end position="235"/>
    </location>
</feature>
<feature type="compositionally biased region" description="Polar residues" evidence="2">
    <location>
        <begin position="314"/>
        <end position="334"/>
    </location>
</feature>
<gene>
    <name evidence="3" type="ORF">XENTR_v90030978mg</name>
</gene>
<proteinExistence type="predicted"/>
<feature type="compositionally biased region" description="Polar residues" evidence="2">
    <location>
        <begin position="294"/>
        <end position="303"/>
    </location>
</feature>
<organism evidence="3">
    <name type="scientific">Xenopus tropicalis</name>
    <name type="common">Western clawed frog</name>
    <name type="synonym">Silurana tropicalis</name>
    <dbReference type="NCBI Taxonomy" id="8364"/>
    <lineage>
        <taxon>Eukaryota</taxon>
        <taxon>Metazoa</taxon>
        <taxon>Chordata</taxon>
        <taxon>Craniata</taxon>
        <taxon>Vertebrata</taxon>
        <taxon>Euteleostomi</taxon>
        <taxon>Amphibia</taxon>
        <taxon>Batrachia</taxon>
        <taxon>Anura</taxon>
        <taxon>Pipoidea</taxon>
        <taxon>Pipidae</taxon>
        <taxon>Xenopodinae</taxon>
        <taxon>Xenopus</taxon>
        <taxon>Silurana</taxon>
    </lineage>
</organism>